<accession>A0A0E9VLR5</accession>
<reference evidence="1" key="2">
    <citation type="journal article" date="2015" name="Fish Shellfish Immunol.">
        <title>Early steps in the European eel (Anguilla anguilla)-Vibrio vulnificus interaction in the gills: Role of the RtxA13 toxin.</title>
        <authorList>
            <person name="Callol A."/>
            <person name="Pajuelo D."/>
            <person name="Ebbesson L."/>
            <person name="Teles M."/>
            <person name="MacKenzie S."/>
            <person name="Amaro C."/>
        </authorList>
    </citation>
    <scope>NUCLEOTIDE SEQUENCE</scope>
</reference>
<protein>
    <submittedName>
        <fullName evidence="1">Uncharacterized protein</fullName>
    </submittedName>
</protein>
<evidence type="ECO:0000313" key="1">
    <source>
        <dbReference type="EMBL" id="JAH78335.1"/>
    </source>
</evidence>
<organism evidence="1">
    <name type="scientific">Anguilla anguilla</name>
    <name type="common">European freshwater eel</name>
    <name type="synonym">Muraena anguilla</name>
    <dbReference type="NCBI Taxonomy" id="7936"/>
    <lineage>
        <taxon>Eukaryota</taxon>
        <taxon>Metazoa</taxon>
        <taxon>Chordata</taxon>
        <taxon>Craniata</taxon>
        <taxon>Vertebrata</taxon>
        <taxon>Euteleostomi</taxon>
        <taxon>Actinopterygii</taxon>
        <taxon>Neopterygii</taxon>
        <taxon>Teleostei</taxon>
        <taxon>Anguilliformes</taxon>
        <taxon>Anguillidae</taxon>
        <taxon>Anguilla</taxon>
    </lineage>
</organism>
<name>A0A0E9VLR5_ANGAN</name>
<dbReference type="EMBL" id="GBXM01030242">
    <property type="protein sequence ID" value="JAH78335.1"/>
    <property type="molecule type" value="Transcribed_RNA"/>
</dbReference>
<reference evidence="1" key="1">
    <citation type="submission" date="2014-11" db="EMBL/GenBank/DDBJ databases">
        <authorList>
            <person name="Amaro Gonzalez C."/>
        </authorList>
    </citation>
    <scope>NUCLEOTIDE SEQUENCE</scope>
</reference>
<sequence length="43" mass="4777">MVADMVLTNPTNPPAQLRLHSPPWHLLHCDPISVHNPILSPSE</sequence>
<proteinExistence type="predicted"/>
<dbReference type="AlphaFoldDB" id="A0A0E9VLR5"/>